<reference evidence="2" key="2">
    <citation type="submission" date="2022-01" db="EMBL/GenBank/DDBJ databases">
        <authorList>
            <person name="Yamashiro T."/>
            <person name="Shiraishi A."/>
            <person name="Satake H."/>
            <person name="Nakayama K."/>
        </authorList>
    </citation>
    <scope>NUCLEOTIDE SEQUENCE</scope>
</reference>
<comment type="caution">
    <text evidence="2">The sequence shown here is derived from an EMBL/GenBank/DDBJ whole genome shotgun (WGS) entry which is preliminary data.</text>
</comment>
<dbReference type="PANTHER" id="PTHR47592">
    <property type="entry name" value="PBF68 PROTEIN"/>
    <property type="match status" value="1"/>
</dbReference>
<keyword evidence="3" id="KW-1185">Reference proteome</keyword>
<organism evidence="2 3">
    <name type="scientific">Tanacetum coccineum</name>
    <dbReference type="NCBI Taxonomy" id="301880"/>
    <lineage>
        <taxon>Eukaryota</taxon>
        <taxon>Viridiplantae</taxon>
        <taxon>Streptophyta</taxon>
        <taxon>Embryophyta</taxon>
        <taxon>Tracheophyta</taxon>
        <taxon>Spermatophyta</taxon>
        <taxon>Magnoliopsida</taxon>
        <taxon>eudicotyledons</taxon>
        <taxon>Gunneridae</taxon>
        <taxon>Pentapetalae</taxon>
        <taxon>asterids</taxon>
        <taxon>campanulids</taxon>
        <taxon>Asterales</taxon>
        <taxon>Asteraceae</taxon>
        <taxon>Asteroideae</taxon>
        <taxon>Anthemideae</taxon>
        <taxon>Anthemidinae</taxon>
        <taxon>Tanacetum</taxon>
    </lineage>
</organism>
<accession>A0ABQ5ILV2</accession>
<evidence type="ECO:0000313" key="2">
    <source>
        <dbReference type="EMBL" id="GJU00438.1"/>
    </source>
</evidence>
<reference evidence="2" key="1">
    <citation type="journal article" date="2022" name="Int. J. Mol. Sci.">
        <title>Draft Genome of Tanacetum Coccineum: Genomic Comparison of Closely Related Tanacetum-Family Plants.</title>
        <authorList>
            <person name="Yamashiro T."/>
            <person name="Shiraishi A."/>
            <person name="Nakayama K."/>
            <person name="Satake H."/>
        </authorList>
    </citation>
    <scope>NUCLEOTIDE SEQUENCE</scope>
</reference>
<gene>
    <name evidence="2" type="ORF">Tco_1110776</name>
</gene>
<dbReference type="PANTHER" id="PTHR47592:SF29">
    <property type="entry name" value="ZINC FINGER, CCHC-TYPE"/>
    <property type="match status" value="1"/>
</dbReference>
<proteinExistence type="predicted"/>
<sequence>MNGGAVDWKSSKQSTTLMSSMEAEYTAAAEAVMESIWIHKFISGLGVVPSIDKPMDMYCDNIGSITIADELVFKRVPKIFEENITLFAKLFKKTMAKKDALPFTLKVVYVLTTPMPELLEEDTVEAIRQCRVCKGVMVDSRLVMEQFNELFRIVGQYIQHGLKKDESISISSAIDKLPPSWKDFKHSLKHGKDNLSLVQLGYNQKRILFDLRRLCYRVVYSLELNFWVVRIIVQRKTLENQYNLLLESGAYNPPGYVQPQYDQYYQQYLPPPQYQQQQQDDDDLMQLCSGLILVPQLMFVKIVSGLRHMNQWKTDLSFTWVMIISVHGKGSVVLEFSSGKSITLFNVLYVPKLYESQMDDHSNDVPSETPKPRKGKEQENIKEDPRTYNEAMQSQDVAFWKEAINDEIGSIIENNT</sequence>
<evidence type="ECO:0000256" key="1">
    <source>
        <dbReference type="SAM" id="MobiDB-lite"/>
    </source>
</evidence>
<feature type="region of interest" description="Disordered" evidence="1">
    <location>
        <begin position="358"/>
        <end position="388"/>
    </location>
</feature>
<dbReference type="Proteomes" id="UP001151760">
    <property type="component" value="Unassembled WGS sequence"/>
</dbReference>
<evidence type="ECO:0000313" key="3">
    <source>
        <dbReference type="Proteomes" id="UP001151760"/>
    </source>
</evidence>
<protein>
    <submittedName>
        <fullName evidence="2">Uncharacterized protein</fullName>
    </submittedName>
</protein>
<dbReference type="EMBL" id="BQNB010020864">
    <property type="protein sequence ID" value="GJU00438.1"/>
    <property type="molecule type" value="Genomic_DNA"/>
</dbReference>
<name>A0ABQ5ILV2_9ASTR</name>
<feature type="compositionally biased region" description="Basic and acidic residues" evidence="1">
    <location>
        <begin position="375"/>
        <end position="387"/>
    </location>
</feature>